<accession>A0ABR9WQA1</accession>
<comment type="caution">
    <text evidence="1">The sequence shown here is derived from an EMBL/GenBank/DDBJ whole genome shotgun (WGS) entry which is preliminary data.</text>
</comment>
<dbReference type="RefSeq" id="WP_194094281.1">
    <property type="nucleotide sequence ID" value="NZ_JADFTZ010000001.1"/>
</dbReference>
<evidence type="ECO:0000313" key="2">
    <source>
        <dbReference type="Proteomes" id="UP000656274"/>
    </source>
</evidence>
<reference evidence="1 2" key="1">
    <citation type="submission" date="2020-10" db="EMBL/GenBank/DDBJ databases">
        <title>The genome sequence of Flavobacterium aquaticum 1Y8A.</title>
        <authorList>
            <person name="Liu Y."/>
        </authorList>
    </citation>
    <scope>NUCLEOTIDE SEQUENCE [LARGE SCALE GENOMIC DNA]</scope>
    <source>
        <strain evidence="1 2">1Y8A</strain>
    </source>
</reference>
<gene>
    <name evidence="1" type="ORF">IM755_05160</name>
</gene>
<protein>
    <submittedName>
        <fullName evidence="1">DUF4262 domain-containing protein</fullName>
    </submittedName>
</protein>
<dbReference type="EMBL" id="JADFTZ010000001">
    <property type="protein sequence ID" value="MBE9576092.1"/>
    <property type="molecule type" value="Genomic_DNA"/>
</dbReference>
<evidence type="ECO:0000313" key="1">
    <source>
        <dbReference type="EMBL" id="MBE9576092.1"/>
    </source>
</evidence>
<sequence length="148" mass="17378">MSEQYHSKVDENVAKFGFHITYVMEDENGPSFCYSTGLYKSYNIPEVFLSGLPQSLSFTLVTDYANKFKETVLETNKKINSFSEDFDFPVYFIEVEKENLKDYDYASQRFYGNGNYKCVQLIYPDTNNKFPNEPDYLYDQEILGKLMQ</sequence>
<proteinExistence type="predicted"/>
<organism evidence="1 2">
    <name type="scientific">Flavobacterium proteolyticum</name>
    <dbReference type="NCBI Taxonomy" id="2911683"/>
    <lineage>
        <taxon>Bacteria</taxon>
        <taxon>Pseudomonadati</taxon>
        <taxon>Bacteroidota</taxon>
        <taxon>Flavobacteriia</taxon>
        <taxon>Flavobacteriales</taxon>
        <taxon>Flavobacteriaceae</taxon>
        <taxon>Flavobacterium</taxon>
    </lineage>
</organism>
<dbReference type="Pfam" id="PF14081">
    <property type="entry name" value="DUF4262"/>
    <property type="match status" value="1"/>
</dbReference>
<dbReference type="Proteomes" id="UP000656274">
    <property type="component" value="Unassembled WGS sequence"/>
</dbReference>
<dbReference type="InterPro" id="IPR025358">
    <property type="entry name" value="DUF4262"/>
</dbReference>
<keyword evidence="2" id="KW-1185">Reference proteome</keyword>
<name>A0ABR9WQA1_9FLAO</name>